<dbReference type="EMBL" id="JAHWLI010000020">
    <property type="protein sequence ID" value="MBW3116464.1"/>
    <property type="molecule type" value="Genomic_DNA"/>
</dbReference>
<keyword evidence="1" id="KW-1133">Transmembrane helix</keyword>
<comment type="caution">
    <text evidence="2">The sequence shown here is derived from an EMBL/GenBank/DDBJ whole genome shotgun (WGS) entry which is preliminary data.</text>
</comment>
<gene>
    <name evidence="2" type="ORF">KYI77_08345</name>
</gene>
<name>A0AAE2ZB55_PRORE</name>
<protein>
    <submittedName>
        <fullName evidence="2">Zinc ribbon domain-containing protein</fullName>
    </submittedName>
</protein>
<proteinExistence type="predicted"/>
<evidence type="ECO:0000313" key="2">
    <source>
        <dbReference type="EMBL" id="MBW3116464.1"/>
    </source>
</evidence>
<dbReference type="RefSeq" id="WP_048607893.1">
    <property type="nucleotide sequence ID" value="NZ_AP022372.1"/>
</dbReference>
<dbReference type="AlphaFoldDB" id="A0AAE2ZB55"/>
<keyword evidence="1" id="KW-0812">Transmembrane</keyword>
<reference evidence="2" key="1">
    <citation type="submission" date="2021-07" db="EMBL/GenBank/DDBJ databases">
        <authorList>
            <person name="Stanton E."/>
        </authorList>
    </citation>
    <scope>NUCLEOTIDE SEQUENCE</scope>
    <source>
        <strain evidence="2">2021EL-01139</strain>
    </source>
</reference>
<dbReference type="Proteomes" id="UP001155882">
    <property type="component" value="Unassembled WGS sequence"/>
</dbReference>
<evidence type="ECO:0000313" key="3">
    <source>
        <dbReference type="Proteomes" id="UP001155882"/>
    </source>
</evidence>
<sequence>MALVKCKECKKEVSDKAKQCPHCGVKEPGVTAKQKAGGCLVALVIFAGIVYYFASSDSENKTTNTNPVACAKNDGECIANSMMKNADLIVSCKTNIQKLSKYDYEWTDGIMTPMFSRYLLDEKNNQMTLVGDELKFTNGFNAKVPMTYHCIVNIDSESVANAKVTQGRLQ</sequence>
<dbReference type="GeneID" id="92274227"/>
<feature type="transmembrane region" description="Helical" evidence="1">
    <location>
        <begin position="36"/>
        <end position="54"/>
    </location>
</feature>
<organism evidence="2 3">
    <name type="scientific">Providencia rettgeri</name>
    <dbReference type="NCBI Taxonomy" id="587"/>
    <lineage>
        <taxon>Bacteria</taxon>
        <taxon>Pseudomonadati</taxon>
        <taxon>Pseudomonadota</taxon>
        <taxon>Gammaproteobacteria</taxon>
        <taxon>Enterobacterales</taxon>
        <taxon>Morganellaceae</taxon>
        <taxon>Providencia</taxon>
    </lineage>
</organism>
<accession>A0AAE2ZB55</accession>
<keyword evidence="1" id="KW-0472">Membrane</keyword>
<evidence type="ECO:0000256" key="1">
    <source>
        <dbReference type="SAM" id="Phobius"/>
    </source>
</evidence>